<dbReference type="AlphaFoldDB" id="E0XVG8"/>
<evidence type="ECO:0000259" key="2">
    <source>
        <dbReference type="PROSITE" id="PS50164"/>
    </source>
</evidence>
<organism evidence="3">
    <name type="scientific">uncultured delta proteobacterium HF4000_08N17</name>
    <dbReference type="NCBI Taxonomy" id="710836"/>
    <lineage>
        <taxon>Bacteria</taxon>
        <taxon>Deltaproteobacteria</taxon>
        <taxon>environmental samples</taxon>
    </lineage>
</organism>
<dbReference type="Pfam" id="PF01541">
    <property type="entry name" value="GIY-YIG"/>
    <property type="match status" value="1"/>
</dbReference>
<dbReference type="SUPFAM" id="SSF82771">
    <property type="entry name" value="GIY-YIG endonuclease"/>
    <property type="match status" value="1"/>
</dbReference>
<dbReference type="CDD" id="cd10449">
    <property type="entry name" value="GIY-YIG_SLX1_like"/>
    <property type="match status" value="1"/>
</dbReference>
<feature type="domain" description="GIY-YIG" evidence="2">
    <location>
        <begin position="26"/>
        <end position="100"/>
    </location>
</feature>
<dbReference type="Gene3D" id="3.40.1440.10">
    <property type="entry name" value="GIY-YIG endonuclease"/>
    <property type="match status" value="1"/>
</dbReference>
<dbReference type="InterPro" id="IPR035901">
    <property type="entry name" value="GIY-YIG_endonuc_sf"/>
</dbReference>
<dbReference type="PROSITE" id="PS50164">
    <property type="entry name" value="GIY_YIG"/>
    <property type="match status" value="1"/>
</dbReference>
<evidence type="ECO:0000256" key="1">
    <source>
        <dbReference type="ARBA" id="ARBA00007435"/>
    </source>
</evidence>
<protein>
    <recommendedName>
        <fullName evidence="2">GIY-YIG domain-containing protein</fullName>
    </recommendedName>
</protein>
<dbReference type="EMBL" id="GU474888">
    <property type="protein sequence ID" value="ADI18409.1"/>
    <property type="molecule type" value="Genomic_DNA"/>
</dbReference>
<sequence>MTPARCRKVNGRGYPASKWFLEIKTHMHYVYIIHSNNDQFYIGYSSDLRARITAHNEGRTKSTRGRIWELVYYEAYLDEKSARLRERMLKHDGRTRRYLMERVKESVKNHLVAGEAPN</sequence>
<dbReference type="PANTHER" id="PTHR34477:SF1">
    <property type="entry name" value="UPF0213 PROTEIN YHBQ"/>
    <property type="match status" value="1"/>
</dbReference>
<accession>E0XVG8</accession>
<name>E0XVG8_9DELT</name>
<reference evidence="3" key="1">
    <citation type="journal article" date="2011" name="Environ. Microbiol.">
        <title>Time-series analyses of Monterey Bay coastal microbial picoplankton using a 'genome proxy' microarray.</title>
        <authorList>
            <person name="Rich V.I."/>
            <person name="Pham V.D."/>
            <person name="Eppley J."/>
            <person name="Shi Y."/>
            <person name="DeLong E.F."/>
        </authorList>
    </citation>
    <scope>NUCLEOTIDE SEQUENCE</scope>
</reference>
<dbReference type="PANTHER" id="PTHR34477">
    <property type="entry name" value="UPF0213 PROTEIN YHBQ"/>
    <property type="match status" value="1"/>
</dbReference>
<evidence type="ECO:0000313" key="3">
    <source>
        <dbReference type="EMBL" id="ADI18409.1"/>
    </source>
</evidence>
<dbReference type="InterPro" id="IPR000305">
    <property type="entry name" value="GIY-YIG_endonuc"/>
</dbReference>
<dbReference type="InterPro" id="IPR050190">
    <property type="entry name" value="UPF0213_domain"/>
</dbReference>
<comment type="similarity">
    <text evidence="1">Belongs to the UPF0213 family.</text>
</comment>
<proteinExistence type="inferred from homology"/>